<keyword evidence="1" id="KW-0812">Transmembrane</keyword>
<keyword evidence="1" id="KW-1133">Transmembrane helix</keyword>
<evidence type="ECO:0000313" key="3">
    <source>
        <dbReference type="Proteomes" id="UP000636479"/>
    </source>
</evidence>
<dbReference type="EMBL" id="JACAZF010000013">
    <property type="protein sequence ID" value="KAF7291207.1"/>
    <property type="molecule type" value="Genomic_DNA"/>
</dbReference>
<name>A0A8H6S3J8_9AGAR</name>
<dbReference type="AlphaFoldDB" id="A0A8H6S3J8"/>
<reference evidence="2" key="1">
    <citation type="submission" date="2020-05" db="EMBL/GenBank/DDBJ databases">
        <title>Mycena genomes resolve the evolution of fungal bioluminescence.</title>
        <authorList>
            <person name="Tsai I.J."/>
        </authorList>
    </citation>
    <scope>NUCLEOTIDE SEQUENCE</scope>
    <source>
        <strain evidence="2">171206Taipei</strain>
    </source>
</reference>
<gene>
    <name evidence="2" type="ORF">MIND_01264100</name>
</gene>
<keyword evidence="3" id="KW-1185">Reference proteome</keyword>
<comment type="caution">
    <text evidence="2">The sequence shown here is derived from an EMBL/GenBank/DDBJ whole genome shotgun (WGS) entry which is preliminary data.</text>
</comment>
<sequence length="155" mass="16493">MPLLPLPALAAVHNRLFPAGEYLPAPPTPAGICASAQLGPTMSCVELSPSPDERRIFAAVVLLEVLLVLLGMCAVERLLRCVIARRIRSEHSPEPAPDWTASNLKDLNGRNLNWNSDWDAEMGKIRAPAQVVGGGQQIPDDVEAAGEEAGGELLA</sequence>
<organism evidence="2 3">
    <name type="scientific">Mycena indigotica</name>
    <dbReference type="NCBI Taxonomy" id="2126181"/>
    <lineage>
        <taxon>Eukaryota</taxon>
        <taxon>Fungi</taxon>
        <taxon>Dikarya</taxon>
        <taxon>Basidiomycota</taxon>
        <taxon>Agaricomycotina</taxon>
        <taxon>Agaricomycetes</taxon>
        <taxon>Agaricomycetidae</taxon>
        <taxon>Agaricales</taxon>
        <taxon>Marasmiineae</taxon>
        <taxon>Mycenaceae</taxon>
        <taxon>Mycena</taxon>
    </lineage>
</organism>
<evidence type="ECO:0000313" key="2">
    <source>
        <dbReference type="EMBL" id="KAF7291207.1"/>
    </source>
</evidence>
<dbReference type="GeneID" id="59351639"/>
<dbReference type="Proteomes" id="UP000636479">
    <property type="component" value="Unassembled WGS sequence"/>
</dbReference>
<feature type="transmembrane region" description="Helical" evidence="1">
    <location>
        <begin position="56"/>
        <end position="79"/>
    </location>
</feature>
<proteinExistence type="predicted"/>
<evidence type="ECO:0000256" key="1">
    <source>
        <dbReference type="SAM" id="Phobius"/>
    </source>
</evidence>
<keyword evidence="1" id="KW-0472">Membrane</keyword>
<accession>A0A8H6S3J8</accession>
<protein>
    <submittedName>
        <fullName evidence="2">Uncharacterized protein</fullName>
    </submittedName>
</protein>
<dbReference type="RefSeq" id="XP_037214329.1">
    <property type="nucleotide sequence ID" value="XM_037369123.1"/>
</dbReference>